<evidence type="ECO:0008006" key="4">
    <source>
        <dbReference type="Google" id="ProtNLM"/>
    </source>
</evidence>
<gene>
    <name evidence="2" type="ORF">Q3O59_09555</name>
</gene>
<evidence type="ECO:0000313" key="3">
    <source>
        <dbReference type="Proteomes" id="UP001236258"/>
    </source>
</evidence>
<dbReference type="Proteomes" id="UP001236258">
    <property type="component" value="Unassembled WGS sequence"/>
</dbReference>
<accession>A0ABT9GQM4</accession>
<protein>
    <recommendedName>
        <fullName evidence="4">DUF4430 domain-containing protein</fullName>
    </recommendedName>
</protein>
<keyword evidence="1" id="KW-0732">Signal</keyword>
<dbReference type="RefSeq" id="WP_305945367.1">
    <property type="nucleotide sequence ID" value="NZ_JAUZVY010000003.1"/>
</dbReference>
<organism evidence="2 3">
    <name type="scientific">Alkalimonas delamerensis</name>
    <dbReference type="NCBI Taxonomy" id="265981"/>
    <lineage>
        <taxon>Bacteria</taxon>
        <taxon>Pseudomonadati</taxon>
        <taxon>Pseudomonadota</taxon>
        <taxon>Gammaproteobacteria</taxon>
        <taxon>Alkalimonas</taxon>
    </lineage>
</organism>
<keyword evidence="3" id="KW-1185">Reference proteome</keyword>
<evidence type="ECO:0000313" key="2">
    <source>
        <dbReference type="EMBL" id="MDP4529277.1"/>
    </source>
</evidence>
<feature type="chain" id="PRO_5046748133" description="DUF4430 domain-containing protein" evidence="1">
    <location>
        <begin position="20"/>
        <end position="141"/>
    </location>
</feature>
<dbReference type="EMBL" id="JAUZVY010000003">
    <property type="protein sequence ID" value="MDP4529277.1"/>
    <property type="molecule type" value="Genomic_DNA"/>
</dbReference>
<sequence length="141" mass="16891">MSMKSILLMLAYLSFSAVAIEFKVFHEGDRFYVQLINMTNEPIDIARDFIFDDCANRANICVEVYEVDGLGLHILSMPMSYDHEFSQRYELWPRRSYGRVFLYNDIKKRFAIEPGDYIVIFKYRDWKREKFYQSDPIHVAF</sequence>
<reference evidence="2 3" key="1">
    <citation type="submission" date="2023-08" db="EMBL/GenBank/DDBJ databases">
        <authorList>
            <person name="Joshi A."/>
            <person name="Thite S."/>
        </authorList>
    </citation>
    <scope>NUCLEOTIDE SEQUENCE [LARGE SCALE GENOMIC DNA]</scope>
    <source>
        <strain evidence="2 3">1E1</strain>
    </source>
</reference>
<name>A0ABT9GQM4_9GAMM</name>
<comment type="caution">
    <text evidence="2">The sequence shown here is derived from an EMBL/GenBank/DDBJ whole genome shotgun (WGS) entry which is preliminary data.</text>
</comment>
<feature type="signal peptide" evidence="1">
    <location>
        <begin position="1"/>
        <end position="19"/>
    </location>
</feature>
<proteinExistence type="predicted"/>
<evidence type="ECO:0000256" key="1">
    <source>
        <dbReference type="SAM" id="SignalP"/>
    </source>
</evidence>